<evidence type="ECO:0000256" key="3">
    <source>
        <dbReference type="ARBA" id="ARBA00011276"/>
    </source>
</evidence>
<evidence type="ECO:0000256" key="4">
    <source>
        <dbReference type="ARBA" id="ARBA00020824"/>
    </source>
</evidence>
<feature type="domain" description="EMC1 first beta-propeller" evidence="14">
    <location>
        <begin position="53"/>
        <end position="499"/>
    </location>
</feature>
<reference evidence="15 16" key="1">
    <citation type="submission" date="2018-03" db="EMBL/GenBank/DDBJ databases">
        <authorList>
            <person name="Guldener U."/>
        </authorList>
    </citation>
    <scope>NUCLEOTIDE SEQUENCE [LARGE SCALE GENOMIC DNA]</scope>
    <source>
        <strain evidence="15 16">DAOM196992</strain>
    </source>
</reference>
<dbReference type="Proteomes" id="UP000323386">
    <property type="component" value="Unassembled WGS sequence"/>
</dbReference>
<evidence type="ECO:0000256" key="11">
    <source>
        <dbReference type="SAM" id="MobiDB-lite"/>
    </source>
</evidence>
<keyword evidence="16" id="KW-1185">Reference proteome</keyword>
<keyword evidence="10" id="KW-0325">Glycoprotein</keyword>
<evidence type="ECO:0000259" key="14">
    <source>
        <dbReference type="Pfam" id="PF25293"/>
    </source>
</evidence>
<dbReference type="EMBL" id="OOIP01000005">
    <property type="protein sequence ID" value="SPO36985.1"/>
    <property type="molecule type" value="Genomic_DNA"/>
</dbReference>
<feature type="region of interest" description="Disordered" evidence="11">
    <location>
        <begin position="573"/>
        <end position="618"/>
    </location>
</feature>
<dbReference type="PANTHER" id="PTHR21573:SF0">
    <property type="entry name" value="ER MEMBRANE PROTEIN COMPLEX SUBUNIT 1"/>
    <property type="match status" value="1"/>
</dbReference>
<dbReference type="GO" id="GO:0072546">
    <property type="term" value="C:EMC complex"/>
    <property type="evidence" value="ECO:0007669"/>
    <property type="project" value="InterPro"/>
</dbReference>
<dbReference type="PANTHER" id="PTHR21573">
    <property type="entry name" value="ER MEMBRANE PROTEIN COMPLEX SUBUNIT 1"/>
    <property type="match status" value="1"/>
</dbReference>
<name>A0A5C3EYY5_9BASI</name>
<evidence type="ECO:0000256" key="1">
    <source>
        <dbReference type="ARBA" id="ARBA00004115"/>
    </source>
</evidence>
<accession>A0A5C3EYY5</accession>
<keyword evidence="9 12" id="KW-0472">Membrane</keyword>
<evidence type="ECO:0000256" key="8">
    <source>
        <dbReference type="ARBA" id="ARBA00022989"/>
    </source>
</evidence>
<evidence type="ECO:0000256" key="12">
    <source>
        <dbReference type="SAM" id="Phobius"/>
    </source>
</evidence>
<evidence type="ECO:0000256" key="5">
    <source>
        <dbReference type="ARBA" id="ARBA00022692"/>
    </source>
</evidence>
<feature type="transmembrane region" description="Helical" evidence="12">
    <location>
        <begin position="25"/>
        <end position="45"/>
    </location>
</feature>
<feature type="domain" description="ER membrane protein complex subunit 1 C-terminal" evidence="13">
    <location>
        <begin position="911"/>
        <end position="1131"/>
    </location>
</feature>
<dbReference type="InterPro" id="IPR026895">
    <property type="entry name" value="EMC1"/>
</dbReference>
<proteinExistence type="inferred from homology"/>
<comment type="subcellular location">
    <subcellularLocation>
        <location evidence="1">Endoplasmic reticulum membrane</location>
        <topology evidence="1">Single-pass type I membrane protein</topology>
    </subcellularLocation>
</comment>
<dbReference type="Gene3D" id="2.130.10.10">
    <property type="entry name" value="YVTN repeat-like/Quinoprotein amine dehydrogenase"/>
    <property type="match status" value="1"/>
</dbReference>
<feature type="compositionally biased region" description="Basic and acidic residues" evidence="11">
    <location>
        <begin position="602"/>
        <end position="613"/>
    </location>
</feature>
<sequence length="1133" mass="121928">MKGPKARSSSSGVGGGRGGRGGRGFGAASLLLAALVALAWLPLFASALSRHDAGKIDWHVPRIGVPHVSSDSATQYLSPRFHRLIKPWQDVRDKAQTAIFVATESNAVGAINPRNGALVWRQVLDDDDGVIAFTQHSDHALSISGAGGANVRLYHGLTGHVIWEASQHHVRDGILPEAGSPGVDAVFLPSNHSTKTDGDVLTLANGRTVRRLDGRFGKEAWRWDLDDTQATKKLARLVATPDKVYAIAVSRSAISASSAATVSKIVVYALSHGGQLLSTHEIQSNLPNGSADLLSLPWNPRPNLPPNPASARPYVAWRNADGTVRVAPLDAAAGKAAQPQVLHSKRPADSTFASITDVGLGDRGLFIAQRSDGMGEVLRVDARGKLNSMWEFEEDAHDAVYSGTYDRAGHAYINRVFFSRGQHLLNFHTFWADARNGGEGQVTGFSFQYDHDLHGNVLAAPFEASPVSQYQLVTRATLVTSSGSIRMIQEDKTQWLLEEGLTQIAASLIVDLPERKLTTLKGGAAALDRERFVGRLIRHVIALQDLPSYLVNFARRFASGDYGALEPAAGGGSVGVPGDASSAGAAPSTSGTTTMVKSGNKPVKEVKAEDEKPTSLAPRVASANTTATLYRDPFGFRKLVIAATTRGKLYAIDTIRKETYVWEKSLVGYGQGEGEPEPKVDVKLLSLVRPLSSDGRGPLISIVAEIELEAGIVATRVFELDPLTGEFAEGSEAGATIFVGRALDAFLLPIEDADSRQQVVGIVDRDHRVHLFPDTLSVAQAFEPLAESFYFALASGVESKQLLTGHATEGGVVSSVHASQQVWQLPLPAGEAIVSRIAQVSEHVASLGRVRGDRSTLYKYLNPHAELITTVSPATASAHLYLLDTVTGSVVFEVELEGIELSRGVQASFVENWIVYSYAVRTADEGLQTRMVSTELYEQPGAEQTWLWRGNFSSFTGDSSNPGSNSTAPLSYAQTFLFAHGVRALGSTTTKFGISLKNLLVATDRDTIVSVPRKLLDPRRPLGKPSKSEAEEYMVPYDPLIPNEPKWTLSHVFPVAKLQRLQSAPALLESTSLVLAYGLDMFWTRDAPSGQFDVLQETFNKPQLLLTIAGLSAGILVTRPIVRGRALSARWSS</sequence>
<keyword evidence="8 12" id="KW-1133">Transmembrane helix</keyword>
<dbReference type="AlphaFoldDB" id="A0A5C3EYY5"/>
<comment type="subunit">
    <text evidence="3">Component of the ER membrane protein complex (EMC).</text>
</comment>
<organism evidence="15 16">
    <name type="scientific">Pseudozyma flocculosa</name>
    <dbReference type="NCBI Taxonomy" id="84751"/>
    <lineage>
        <taxon>Eukaryota</taxon>
        <taxon>Fungi</taxon>
        <taxon>Dikarya</taxon>
        <taxon>Basidiomycota</taxon>
        <taxon>Ustilaginomycotina</taxon>
        <taxon>Ustilaginomycetes</taxon>
        <taxon>Ustilaginales</taxon>
        <taxon>Ustilaginaceae</taxon>
        <taxon>Pseudozyma</taxon>
    </lineage>
</organism>
<evidence type="ECO:0000256" key="6">
    <source>
        <dbReference type="ARBA" id="ARBA00022729"/>
    </source>
</evidence>
<keyword evidence="6" id="KW-0732">Signal</keyword>
<comment type="similarity">
    <text evidence="2">Belongs to the EMC1 family.</text>
</comment>
<dbReference type="SUPFAM" id="SSF50998">
    <property type="entry name" value="Quinoprotein alcohol dehydrogenase-like"/>
    <property type="match status" value="1"/>
</dbReference>
<keyword evidence="7" id="KW-0256">Endoplasmic reticulum</keyword>
<dbReference type="Pfam" id="PF07774">
    <property type="entry name" value="EMC1_C"/>
    <property type="match status" value="1"/>
</dbReference>
<dbReference type="Pfam" id="PF25293">
    <property type="entry name" value="Beta-prop_EMC1_N"/>
    <property type="match status" value="1"/>
</dbReference>
<feature type="compositionally biased region" description="Low complexity" evidence="11">
    <location>
        <begin position="576"/>
        <end position="594"/>
    </location>
</feature>
<evidence type="ECO:0000256" key="2">
    <source>
        <dbReference type="ARBA" id="ARBA00007904"/>
    </source>
</evidence>
<keyword evidence="5 12" id="KW-0812">Transmembrane</keyword>
<evidence type="ECO:0000256" key="10">
    <source>
        <dbReference type="ARBA" id="ARBA00023180"/>
    </source>
</evidence>
<dbReference type="GO" id="GO:0034975">
    <property type="term" value="P:protein folding in endoplasmic reticulum"/>
    <property type="evidence" value="ECO:0007669"/>
    <property type="project" value="TreeGrafter"/>
</dbReference>
<evidence type="ECO:0000256" key="7">
    <source>
        <dbReference type="ARBA" id="ARBA00022824"/>
    </source>
</evidence>
<dbReference type="InterPro" id="IPR058545">
    <property type="entry name" value="Beta-prop_EMC1_1st"/>
</dbReference>
<protein>
    <recommendedName>
        <fullName evidence="4">ER membrane protein complex subunit 1</fullName>
    </recommendedName>
</protein>
<gene>
    <name evidence="15" type="ORF">PSFLO_02457</name>
</gene>
<evidence type="ECO:0000259" key="13">
    <source>
        <dbReference type="Pfam" id="PF07774"/>
    </source>
</evidence>
<dbReference type="InterPro" id="IPR015943">
    <property type="entry name" value="WD40/YVTN_repeat-like_dom_sf"/>
</dbReference>
<dbReference type="OrthoDB" id="28092at2759"/>
<evidence type="ECO:0000256" key="9">
    <source>
        <dbReference type="ARBA" id="ARBA00023136"/>
    </source>
</evidence>
<dbReference type="InterPro" id="IPR011678">
    <property type="entry name" value="EMC1_C"/>
</dbReference>
<evidence type="ECO:0000313" key="15">
    <source>
        <dbReference type="EMBL" id="SPO36985.1"/>
    </source>
</evidence>
<evidence type="ECO:0000313" key="16">
    <source>
        <dbReference type="Proteomes" id="UP000323386"/>
    </source>
</evidence>
<dbReference type="InterPro" id="IPR011047">
    <property type="entry name" value="Quinoprotein_ADH-like_sf"/>
</dbReference>